<dbReference type="InterPro" id="IPR001123">
    <property type="entry name" value="LeuE-type"/>
</dbReference>
<dbReference type="AlphaFoldDB" id="A0A1T4QTV6"/>
<evidence type="ECO:0000256" key="4">
    <source>
        <dbReference type="ARBA" id="ARBA00022692"/>
    </source>
</evidence>
<feature type="transmembrane region" description="Helical" evidence="7">
    <location>
        <begin position="149"/>
        <end position="171"/>
    </location>
</feature>
<evidence type="ECO:0000256" key="7">
    <source>
        <dbReference type="SAM" id="Phobius"/>
    </source>
</evidence>
<dbReference type="GO" id="GO:0042970">
    <property type="term" value="F:homoserine transmembrane transporter activity"/>
    <property type="evidence" value="ECO:0007669"/>
    <property type="project" value="TreeGrafter"/>
</dbReference>
<dbReference type="EMBL" id="FUWJ01000003">
    <property type="protein sequence ID" value="SKA06891.1"/>
    <property type="molecule type" value="Genomic_DNA"/>
</dbReference>
<dbReference type="PIRSF" id="PIRSF006324">
    <property type="entry name" value="LeuE"/>
    <property type="match status" value="1"/>
</dbReference>
<comment type="subcellular location">
    <subcellularLocation>
        <location evidence="1">Cell membrane</location>
        <topology evidence="1">Multi-pass membrane protein</topology>
    </subcellularLocation>
</comment>
<dbReference type="Pfam" id="PF01810">
    <property type="entry name" value="LysE"/>
    <property type="match status" value="1"/>
</dbReference>
<keyword evidence="4 7" id="KW-0812">Transmembrane</keyword>
<accession>A0A1T4QTV6</accession>
<evidence type="ECO:0000256" key="5">
    <source>
        <dbReference type="ARBA" id="ARBA00022989"/>
    </source>
</evidence>
<evidence type="ECO:0000256" key="6">
    <source>
        <dbReference type="ARBA" id="ARBA00023136"/>
    </source>
</evidence>
<feature type="transmembrane region" description="Helical" evidence="7">
    <location>
        <begin position="6"/>
        <end position="27"/>
    </location>
</feature>
<evidence type="ECO:0000256" key="1">
    <source>
        <dbReference type="ARBA" id="ARBA00004651"/>
    </source>
</evidence>
<sequence length="211" mass="23074">MTFQTWWLYLGAVILISATPGPNVLYVTTRSIRFGFGAAMLGMTGCLLSLTVLLVASVAGVSAFMLAVPVAFEALKYAGAAYLIYLGIQTWRSPVDPPVIAAPSRETNDRTVDRWTLLRGGFLVGISNPKLLVFAAAFFPQFMTPNAPWAPQFGLLVATFLAVEAFFYMLYSLSGRRFATHLMQGAWLRRVNRASGAIFCGFGVALLRYKP</sequence>
<reference evidence="9" key="1">
    <citation type="submission" date="2017-02" db="EMBL/GenBank/DDBJ databases">
        <authorList>
            <person name="Varghese N."/>
            <person name="Submissions S."/>
        </authorList>
    </citation>
    <scope>NUCLEOTIDE SEQUENCE [LARGE SCALE GENOMIC DNA]</scope>
    <source>
        <strain evidence="9">ATCC 27094</strain>
    </source>
</reference>
<dbReference type="Proteomes" id="UP000190092">
    <property type="component" value="Unassembled WGS sequence"/>
</dbReference>
<feature type="transmembrane region" description="Helical" evidence="7">
    <location>
        <begin position="120"/>
        <end position="143"/>
    </location>
</feature>
<feature type="transmembrane region" description="Helical" evidence="7">
    <location>
        <begin position="34"/>
        <end position="56"/>
    </location>
</feature>
<gene>
    <name evidence="8" type="ORF">SAMN02745126_03429</name>
</gene>
<evidence type="ECO:0000313" key="9">
    <source>
        <dbReference type="Proteomes" id="UP000190092"/>
    </source>
</evidence>
<organism evidence="8 9">
    <name type="scientific">Enhydrobacter aerosaccus</name>
    <dbReference type="NCBI Taxonomy" id="225324"/>
    <lineage>
        <taxon>Bacteria</taxon>
        <taxon>Pseudomonadati</taxon>
        <taxon>Pseudomonadota</taxon>
        <taxon>Alphaproteobacteria</taxon>
        <taxon>Hyphomicrobiales</taxon>
        <taxon>Enhydrobacter</taxon>
    </lineage>
</organism>
<proteinExistence type="inferred from homology"/>
<name>A0A1T4QTV6_9HYPH</name>
<comment type="similarity">
    <text evidence="2">Belongs to the Rht family.</text>
</comment>
<feature type="transmembrane region" description="Helical" evidence="7">
    <location>
        <begin position="191"/>
        <end position="209"/>
    </location>
</feature>
<keyword evidence="5 7" id="KW-1133">Transmembrane helix</keyword>
<evidence type="ECO:0000313" key="8">
    <source>
        <dbReference type="EMBL" id="SKA06891.1"/>
    </source>
</evidence>
<keyword evidence="6 7" id="KW-0472">Membrane</keyword>
<evidence type="ECO:0000256" key="3">
    <source>
        <dbReference type="ARBA" id="ARBA00022475"/>
    </source>
</evidence>
<feature type="transmembrane region" description="Helical" evidence="7">
    <location>
        <begin position="62"/>
        <end position="85"/>
    </location>
</feature>
<evidence type="ECO:0000256" key="2">
    <source>
        <dbReference type="ARBA" id="ARBA00007928"/>
    </source>
</evidence>
<dbReference type="PANTHER" id="PTHR30086:SF14">
    <property type="entry name" value="HOMOSERINE_HOMOSERINE LACTONE EFFLUX PROTEIN"/>
    <property type="match status" value="1"/>
</dbReference>
<keyword evidence="3" id="KW-1003">Cell membrane</keyword>
<protein>
    <submittedName>
        <fullName evidence="8">Threonine/homoserine/homoserine lactone efflux protein</fullName>
    </submittedName>
</protein>
<dbReference type="STRING" id="225324.SAMN02745126_03429"/>
<dbReference type="OrthoDB" id="9804822at2"/>
<keyword evidence="9" id="KW-1185">Reference proteome</keyword>
<dbReference type="RefSeq" id="WP_085935103.1">
    <property type="nucleotide sequence ID" value="NZ_FUWJ01000003.1"/>
</dbReference>
<dbReference type="GO" id="GO:0005886">
    <property type="term" value="C:plasma membrane"/>
    <property type="evidence" value="ECO:0007669"/>
    <property type="project" value="UniProtKB-SubCell"/>
</dbReference>
<dbReference type="PANTHER" id="PTHR30086">
    <property type="entry name" value="ARGININE EXPORTER PROTEIN ARGO"/>
    <property type="match status" value="1"/>
</dbReference>